<comment type="similarity">
    <text evidence="2">Belongs to the methyl-accepting chemotaxis (MCP) protein family.</text>
</comment>
<feature type="coiled-coil region" evidence="4">
    <location>
        <begin position="477"/>
        <end position="504"/>
    </location>
</feature>
<comment type="caution">
    <text evidence="7">The sequence shown here is derived from an EMBL/GenBank/DDBJ whole genome shotgun (WGS) entry which is preliminary data.</text>
</comment>
<keyword evidence="1" id="KW-0488">Methylation</keyword>
<dbReference type="InterPro" id="IPR004090">
    <property type="entry name" value="Chemotax_Me-accpt_rcpt"/>
</dbReference>
<name>A0ABP7STB0_9BURK</name>
<feature type="domain" description="Methyl-accepting transducer" evidence="6">
    <location>
        <begin position="259"/>
        <end position="488"/>
    </location>
</feature>
<dbReference type="InterPro" id="IPR051310">
    <property type="entry name" value="MCP_chemotaxis"/>
</dbReference>
<dbReference type="InterPro" id="IPR024478">
    <property type="entry name" value="HlyB_4HB_MCP"/>
</dbReference>
<evidence type="ECO:0000256" key="1">
    <source>
        <dbReference type="ARBA" id="ARBA00022481"/>
    </source>
</evidence>
<dbReference type="SUPFAM" id="SSF58104">
    <property type="entry name" value="Methyl-accepting chemotaxis protein (MCP) signaling domain"/>
    <property type="match status" value="1"/>
</dbReference>
<dbReference type="Pfam" id="PF00015">
    <property type="entry name" value="MCPsignal"/>
    <property type="match status" value="1"/>
</dbReference>
<feature type="transmembrane region" description="Helical" evidence="5">
    <location>
        <begin position="178"/>
        <end position="205"/>
    </location>
</feature>
<dbReference type="CDD" id="cd19411">
    <property type="entry name" value="MCP2201-like_sensor"/>
    <property type="match status" value="1"/>
</dbReference>
<keyword evidence="5" id="KW-1133">Transmembrane helix</keyword>
<dbReference type="PROSITE" id="PS50111">
    <property type="entry name" value="CHEMOTAXIS_TRANSDUC_2"/>
    <property type="match status" value="1"/>
</dbReference>
<keyword evidence="3" id="KW-0807">Transducer</keyword>
<dbReference type="InterPro" id="IPR047347">
    <property type="entry name" value="YvaQ-like_sensor"/>
</dbReference>
<dbReference type="PANTHER" id="PTHR43531:SF14">
    <property type="entry name" value="METHYL-ACCEPTING CHEMOTAXIS PROTEIN I-RELATED"/>
    <property type="match status" value="1"/>
</dbReference>
<evidence type="ECO:0000313" key="8">
    <source>
        <dbReference type="Proteomes" id="UP001501353"/>
    </source>
</evidence>
<reference evidence="8" key="1">
    <citation type="journal article" date="2019" name="Int. J. Syst. Evol. Microbiol.">
        <title>The Global Catalogue of Microorganisms (GCM) 10K type strain sequencing project: providing services to taxonomists for standard genome sequencing and annotation.</title>
        <authorList>
            <consortium name="The Broad Institute Genomics Platform"/>
            <consortium name="The Broad Institute Genome Sequencing Center for Infectious Disease"/>
            <person name="Wu L."/>
            <person name="Ma J."/>
        </authorList>
    </citation>
    <scope>NUCLEOTIDE SEQUENCE [LARGE SCALE GENOMIC DNA]</scope>
    <source>
        <strain evidence="8">JCM 16673</strain>
    </source>
</reference>
<dbReference type="PANTHER" id="PTHR43531">
    <property type="entry name" value="PROTEIN ICFG"/>
    <property type="match status" value="1"/>
</dbReference>
<keyword evidence="8" id="KW-1185">Reference proteome</keyword>
<evidence type="ECO:0000313" key="7">
    <source>
        <dbReference type="EMBL" id="GAA4015992.1"/>
    </source>
</evidence>
<keyword evidence="5" id="KW-0812">Transmembrane</keyword>
<dbReference type="InterPro" id="IPR004089">
    <property type="entry name" value="MCPsignal_dom"/>
</dbReference>
<evidence type="ECO:0000256" key="2">
    <source>
        <dbReference type="ARBA" id="ARBA00029447"/>
    </source>
</evidence>
<dbReference type="EMBL" id="BAAAZE010000005">
    <property type="protein sequence ID" value="GAA4015992.1"/>
    <property type="molecule type" value="Genomic_DNA"/>
</dbReference>
<evidence type="ECO:0000256" key="5">
    <source>
        <dbReference type="SAM" id="Phobius"/>
    </source>
</evidence>
<gene>
    <name evidence="7" type="ORF">GCM10022212_08760</name>
</gene>
<dbReference type="SMART" id="SM00283">
    <property type="entry name" value="MA"/>
    <property type="match status" value="1"/>
</dbReference>
<proteinExistence type="inferred from homology"/>
<keyword evidence="5" id="KW-0472">Membrane</keyword>
<dbReference type="Pfam" id="PF12729">
    <property type="entry name" value="4HB_MCP_1"/>
    <property type="match status" value="1"/>
</dbReference>
<dbReference type="Gene3D" id="1.10.287.950">
    <property type="entry name" value="Methyl-accepting chemotaxis protein"/>
    <property type="match status" value="1"/>
</dbReference>
<organism evidence="7 8">
    <name type="scientific">Actimicrobium antarcticum</name>
    <dbReference type="NCBI Taxonomy" id="1051899"/>
    <lineage>
        <taxon>Bacteria</taxon>
        <taxon>Pseudomonadati</taxon>
        <taxon>Pseudomonadota</taxon>
        <taxon>Betaproteobacteria</taxon>
        <taxon>Burkholderiales</taxon>
        <taxon>Oxalobacteraceae</taxon>
        <taxon>Actimicrobium</taxon>
    </lineage>
</organism>
<dbReference type="Proteomes" id="UP001501353">
    <property type="component" value="Unassembled WGS sequence"/>
</dbReference>
<evidence type="ECO:0000259" key="6">
    <source>
        <dbReference type="PROSITE" id="PS50111"/>
    </source>
</evidence>
<keyword evidence="4" id="KW-0175">Coiled coil</keyword>
<evidence type="ECO:0000256" key="3">
    <source>
        <dbReference type="PROSITE-ProRule" id="PRU00284"/>
    </source>
</evidence>
<protein>
    <submittedName>
        <fullName evidence="7">Methyl-accepting chemotaxis protein</fullName>
    </submittedName>
</protein>
<sequence length="564" mass="59466">MLLLIAVVSVIGVFRVNTISTTLATISDVNSVKQRYAINFRGSVHDRAIAVRDVILVTNPEELQTALARIAQLSADYDKSALAMDAMFSQRTDIGQDERQILASIKEIETRTLPLIKQVVALRQAGTDDEAKQLMLKEARPAFVEWLARINKFIDLQEQLNQVESAKARGIANGFQTLMLLMCLGALVIGAVLATIITRGILYALGGEPGKAKSIALSIANGNLAVAIPVHANDSSSVLFTMREMRDSLARIVGQVRASTDTIATGSAEIAAGNQDLSSRTEQQASSLAETATSMEQLTAAVKQNADNARQANQLAVSASSVAVKGGGVVAQVVDTMASINTSSRKIVDIIGVIDGIAFQTNILALNAAVEAARAGEQGRGFAVVATEVRNLAQRSAAAAKEIKTLIGDSVDKVDAGSKLVVEAGSTMDEIVSSVRRVTDIMADILAASDEQSAGIEQVTLAIGQADQVTQQNAALVEQSAAAAESLQEQAAELARTVSIFELDGSHASLVMARPVRMVAKTPSVPVIKKPAIARPVARALTAAPARLAPAKKLVTSEGDWEEF</sequence>
<dbReference type="CDD" id="cd11386">
    <property type="entry name" value="MCP_signal"/>
    <property type="match status" value="1"/>
</dbReference>
<evidence type="ECO:0000256" key="4">
    <source>
        <dbReference type="SAM" id="Coils"/>
    </source>
</evidence>
<dbReference type="PRINTS" id="PR00260">
    <property type="entry name" value="CHEMTRNSDUCR"/>
</dbReference>
<accession>A0ABP7STB0</accession>